<accession>A0A7R9BDZ0</accession>
<dbReference type="EMBL" id="OC037541">
    <property type="protein sequence ID" value="CAD7269843.1"/>
    <property type="molecule type" value="Genomic_DNA"/>
</dbReference>
<protein>
    <submittedName>
        <fullName evidence="1">Uncharacterized protein</fullName>
    </submittedName>
</protein>
<reference evidence="1" key="1">
    <citation type="submission" date="2020-11" db="EMBL/GenBank/DDBJ databases">
        <authorList>
            <person name="Tran Van P."/>
        </authorList>
    </citation>
    <scope>NUCLEOTIDE SEQUENCE</scope>
</reference>
<dbReference type="AlphaFoldDB" id="A0A7R9BDZ0"/>
<name>A0A7R9BDZ0_TIMSH</name>
<sequence>MNPILTVLSMSTCAGGLLSVPPGC</sequence>
<proteinExistence type="predicted"/>
<organism evidence="1">
    <name type="scientific">Timema shepardi</name>
    <name type="common">Walking stick</name>
    <dbReference type="NCBI Taxonomy" id="629360"/>
    <lineage>
        <taxon>Eukaryota</taxon>
        <taxon>Metazoa</taxon>
        <taxon>Ecdysozoa</taxon>
        <taxon>Arthropoda</taxon>
        <taxon>Hexapoda</taxon>
        <taxon>Insecta</taxon>
        <taxon>Pterygota</taxon>
        <taxon>Neoptera</taxon>
        <taxon>Polyneoptera</taxon>
        <taxon>Phasmatodea</taxon>
        <taxon>Timematodea</taxon>
        <taxon>Timematoidea</taxon>
        <taxon>Timematidae</taxon>
        <taxon>Timema</taxon>
    </lineage>
</organism>
<evidence type="ECO:0000313" key="1">
    <source>
        <dbReference type="EMBL" id="CAD7269843.1"/>
    </source>
</evidence>
<gene>
    <name evidence="1" type="ORF">TSIB3V08_LOCUS13843</name>
</gene>